<evidence type="ECO:0000256" key="1">
    <source>
        <dbReference type="SAM" id="MobiDB-lite"/>
    </source>
</evidence>
<sequence length="308" mass="34247">MSYASLTRPGDVFCAPMRIESLDGCFFTHTVDLPVYGTMPGQWDMRGGVEDCLGFVAMRGKRVLHVGCDSGFLGFEMEKQGAEVICLDGSAGGSWDIVPFPQRDGASARQRLDQHLDAIGRAYWFSHRTLASRVRLVRGTAYAIPDLIGPTDIVVLNHALPRLRDPFRGLHAAARFARETMIVTDATASRRHWLRDLARPSRLPAFFVPRAHRPEGWGTWWRLSPETVQEILLRAAGAPAGGMGYVVAPLSRDRAGNPRDPRLRGIRRARPPPDPSRRPAPLLHDRRAPDGSDQRRLGHVTCTRDLHA</sequence>
<dbReference type="SUPFAM" id="SSF53335">
    <property type="entry name" value="S-adenosyl-L-methionine-dependent methyltransferases"/>
    <property type="match status" value="1"/>
</dbReference>
<dbReference type="Gene3D" id="3.40.50.150">
    <property type="entry name" value="Vaccinia Virus protein VP39"/>
    <property type="match status" value="1"/>
</dbReference>
<evidence type="ECO:0000313" key="3">
    <source>
        <dbReference type="Proteomes" id="UP001055286"/>
    </source>
</evidence>
<dbReference type="CDD" id="cd02440">
    <property type="entry name" value="AdoMet_MTases"/>
    <property type="match status" value="1"/>
</dbReference>
<name>A0AA37M5G5_9HYPH</name>
<keyword evidence="3" id="KW-1185">Reference proteome</keyword>
<proteinExistence type="predicted"/>
<evidence type="ECO:0000313" key="2">
    <source>
        <dbReference type="EMBL" id="GJD63472.1"/>
    </source>
</evidence>
<dbReference type="AlphaFoldDB" id="A0AA37M5G5"/>
<dbReference type="InterPro" id="IPR029063">
    <property type="entry name" value="SAM-dependent_MTases_sf"/>
</dbReference>
<feature type="region of interest" description="Disordered" evidence="1">
    <location>
        <begin position="250"/>
        <end position="308"/>
    </location>
</feature>
<feature type="compositionally biased region" description="Basic and acidic residues" evidence="1">
    <location>
        <begin position="283"/>
        <end position="308"/>
    </location>
</feature>
<organism evidence="2 3">
    <name type="scientific">Methylobacterium frigidaeris</name>
    <dbReference type="NCBI Taxonomy" id="2038277"/>
    <lineage>
        <taxon>Bacteria</taxon>
        <taxon>Pseudomonadati</taxon>
        <taxon>Pseudomonadota</taxon>
        <taxon>Alphaproteobacteria</taxon>
        <taxon>Hyphomicrobiales</taxon>
        <taxon>Methylobacteriaceae</taxon>
        <taxon>Methylobacterium</taxon>
    </lineage>
</organism>
<gene>
    <name evidence="2" type="ORF">MPEAHAMD_3640</name>
</gene>
<protein>
    <submittedName>
        <fullName evidence="2">Uncharacterized protein</fullName>
    </submittedName>
</protein>
<reference evidence="2" key="2">
    <citation type="submission" date="2021-08" db="EMBL/GenBank/DDBJ databases">
        <authorList>
            <person name="Tani A."/>
            <person name="Ola A."/>
            <person name="Ogura Y."/>
            <person name="Katsura K."/>
            <person name="Hayashi T."/>
        </authorList>
    </citation>
    <scope>NUCLEOTIDE SEQUENCE</scope>
    <source>
        <strain evidence="2">JCM 32048</strain>
    </source>
</reference>
<dbReference type="Proteomes" id="UP001055286">
    <property type="component" value="Unassembled WGS sequence"/>
</dbReference>
<dbReference type="RefSeq" id="WP_238191828.1">
    <property type="nucleotide sequence ID" value="NZ_BPQJ01000017.1"/>
</dbReference>
<comment type="caution">
    <text evidence="2">The sequence shown here is derived from an EMBL/GenBank/DDBJ whole genome shotgun (WGS) entry which is preliminary data.</text>
</comment>
<reference evidence="2" key="1">
    <citation type="journal article" date="2016" name="Front. Microbiol.">
        <title>Genome Sequence of the Piezophilic, Mesophilic Sulfate-Reducing Bacterium Desulfovibrio indicus J2T.</title>
        <authorList>
            <person name="Cao J."/>
            <person name="Maignien L."/>
            <person name="Shao Z."/>
            <person name="Alain K."/>
            <person name="Jebbar M."/>
        </authorList>
    </citation>
    <scope>NUCLEOTIDE SEQUENCE</scope>
    <source>
        <strain evidence="2">JCM 32048</strain>
    </source>
</reference>
<feature type="compositionally biased region" description="Basic and acidic residues" evidence="1">
    <location>
        <begin position="251"/>
        <end position="263"/>
    </location>
</feature>
<dbReference type="EMBL" id="BPQJ01000017">
    <property type="protein sequence ID" value="GJD63472.1"/>
    <property type="molecule type" value="Genomic_DNA"/>
</dbReference>
<accession>A0AA37M5G5</accession>